<keyword evidence="5" id="KW-1185">Reference proteome</keyword>
<accession>A0AAD4KDR9</accession>
<evidence type="ECO:0000256" key="3">
    <source>
        <dbReference type="PROSITE-ProRule" id="PRU00023"/>
    </source>
</evidence>
<dbReference type="SUPFAM" id="SSF48452">
    <property type="entry name" value="TPR-like"/>
    <property type="match status" value="1"/>
</dbReference>
<dbReference type="RefSeq" id="XP_046066105.1">
    <property type="nucleotide sequence ID" value="XM_046221178.1"/>
</dbReference>
<dbReference type="Gene3D" id="1.25.40.20">
    <property type="entry name" value="Ankyrin repeat-containing domain"/>
    <property type="match status" value="1"/>
</dbReference>
<feature type="repeat" description="ANK" evidence="3">
    <location>
        <begin position="639"/>
        <end position="672"/>
    </location>
</feature>
<dbReference type="EMBL" id="JAJTJA010000014">
    <property type="protein sequence ID" value="KAH8689822.1"/>
    <property type="molecule type" value="Genomic_DNA"/>
</dbReference>
<proteinExistence type="predicted"/>
<dbReference type="PROSITE" id="PS50088">
    <property type="entry name" value="ANK_REPEAT"/>
    <property type="match status" value="2"/>
</dbReference>
<dbReference type="Proteomes" id="UP001201262">
    <property type="component" value="Unassembled WGS sequence"/>
</dbReference>
<protein>
    <submittedName>
        <fullName evidence="4">Uncharacterized protein</fullName>
    </submittedName>
</protein>
<name>A0AAD4KDR9_9EURO</name>
<reference evidence="4" key="1">
    <citation type="submission" date="2021-12" db="EMBL/GenBank/DDBJ databases">
        <title>Convergent genome expansion in fungi linked to evolution of root-endophyte symbiosis.</title>
        <authorList>
            <consortium name="DOE Joint Genome Institute"/>
            <person name="Ke Y.-H."/>
            <person name="Bonito G."/>
            <person name="Liao H.-L."/>
            <person name="Looney B."/>
            <person name="Rojas-Flechas A."/>
            <person name="Nash J."/>
            <person name="Hameed K."/>
            <person name="Schadt C."/>
            <person name="Martin F."/>
            <person name="Crous P.W."/>
            <person name="Miettinen O."/>
            <person name="Magnuson J.K."/>
            <person name="Labbe J."/>
            <person name="Jacobson D."/>
            <person name="Doktycz M.J."/>
            <person name="Veneault-Fourrey C."/>
            <person name="Kuo A."/>
            <person name="Mondo S."/>
            <person name="Calhoun S."/>
            <person name="Riley R."/>
            <person name="Ohm R."/>
            <person name="LaButti K."/>
            <person name="Andreopoulos B."/>
            <person name="Pangilinan J."/>
            <person name="Nolan M."/>
            <person name="Tritt A."/>
            <person name="Clum A."/>
            <person name="Lipzen A."/>
            <person name="Daum C."/>
            <person name="Barry K."/>
            <person name="Grigoriev I.V."/>
            <person name="Vilgalys R."/>
        </authorList>
    </citation>
    <scope>NUCLEOTIDE SEQUENCE</scope>
    <source>
        <strain evidence="4">PMI_201</strain>
    </source>
</reference>
<keyword evidence="2 3" id="KW-0040">ANK repeat</keyword>
<dbReference type="PANTHER" id="PTHR24178">
    <property type="entry name" value="MOLTING PROTEIN MLT-4"/>
    <property type="match status" value="1"/>
</dbReference>
<feature type="repeat" description="ANK" evidence="3">
    <location>
        <begin position="549"/>
        <end position="581"/>
    </location>
</feature>
<evidence type="ECO:0000313" key="5">
    <source>
        <dbReference type="Proteomes" id="UP001201262"/>
    </source>
</evidence>
<dbReference type="InterPro" id="IPR002110">
    <property type="entry name" value="Ankyrin_rpt"/>
</dbReference>
<dbReference type="SUPFAM" id="SSF48403">
    <property type="entry name" value="Ankyrin repeat"/>
    <property type="match status" value="1"/>
</dbReference>
<dbReference type="PANTHER" id="PTHR24178:SF41">
    <property type="entry name" value="ANKYRIN-2 ISOFORM X1"/>
    <property type="match status" value="1"/>
</dbReference>
<dbReference type="PROSITE" id="PS50297">
    <property type="entry name" value="ANK_REP_REGION"/>
    <property type="match status" value="1"/>
</dbReference>
<gene>
    <name evidence="4" type="ORF">BGW36DRAFT_432793</name>
</gene>
<evidence type="ECO:0000256" key="2">
    <source>
        <dbReference type="ARBA" id="ARBA00023043"/>
    </source>
</evidence>
<dbReference type="Pfam" id="PF12796">
    <property type="entry name" value="Ank_2"/>
    <property type="match status" value="1"/>
</dbReference>
<comment type="caution">
    <text evidence="4">The sequence shown here is derived from an EMBL/GenBank/DDBJ whole genome shotgun (WGS) entry which is preliminary data.</text>
</comment>
<dbReference type="Gene3D" id="1.25.40.10">
    <property type="entry name" value="Tetratricopeptide repeat domain"/>
    <property type="match status" value="1"/>
</dbReference>
<organism evidence="4 5">
    <name type="scientific">Talaromyces proteolyticus</name>
    <dbReference type="NCBI Taxonomy" id="1131652"/>
    <lineage>
        <taxon>Eukaryota</taxon>
        <taxon>Fungi</taxon>
        <taxon>Dikarya</taxon>
        <taxon>Ascomycota</taxon>
        <taxon>Pezizomycotina</taxon>
        <taxon>Eurotiomycetes</taxon>
        <taxon>Eurotiomycetidae</taxon>
        <taxon>Eurotiales</taxon>
        <taxon>Trichocomaceae</taxon>
        <taxon>Talaromyces</taxon>
        <taxon>Talaromyces sect. Bacilispori</taxon>
    </lineage>
</organism>
<sequence>MAQVIPLCSACILRCTMIDYLCNVNDGSPDRSANAISTLKLWISYLSKSLAALSMLYSQNTGLDAGENMLHVLRQCQDMLKALDEELCRATAREDAVLSIFSGWVLRFRLSDVDFNVLTSLVQVYKMLVDVMSVTILSCWSRNSSSFLSPDKLYHEYHRRGQSQVETIKQMLQRHRQAEHTQTCLLDVIYGPGWNFDRDIVPPMEFLIRQTKETFIRGASNISARRQKSSPNFRNVSSSGIAVYTENKGDLLRDHSSRNREKPIYFGNSNLKATKAKSAEEAGLQAHEKKNYDKAEELLRKCLDYRIDLDGEDISGVQFTKSMNDLRSILATIYSDRKQWNEVINVMEPALSSPTLDEKYKLDARYLLAKVYYEKGVLVEADDKCALALEQSREANGKEDAIFCESAALLKSIYKAQGRQEDIPILDDYVVKYEKDSFTALIKDVTELYQKHSIPRVEQITFSWLDRRVGTINLDVDPQSKPYTLWGPLKNTWRTELKLSLGQSFNSAFLGKGASCSLLHILAALDNSALIEHLIDKEGAVVDCTTRHYGFTPLAIAVHFYSYRAARALINRGAAINNKYEISLLNWASNRSTMLDLLLSASKSNLNETLRSAVGSEGCSRLVEALLERGADIETKFKDGSTPLLRACQKPSREDIVAVLLKKGANVNASIRGKVGQNSWTDMTPLTFAVKGNRPEYAQLLLEHNPALPLYYIKKPWKVDSNHAYQLVRETYCRETASG</sequence>
<keyword evidence="1" id="KW-0677">Repeat</keyword>
<evidence type="ECO:0000313" key="4">
    <source>
        <dbReference type="EMBL" id="KAH8689822.1"/>
    </source>
</evidence>
<dbReference type="InterPro" id="IPR011990">
    <property type="entry name" value="TPR-like_helical_dom_sf"/>
</dbReference>
<dbReference type="GeneID" id="70251465"/>
<dbReference type="InterPro" id="IPR036770">
    <property type="entry name" value="Ankyrin_rpt-contain_sf"/>
</dbReference>
<dbReference type="SMART" id="SM00248">
    <property type="entry name" value="ANK"/>
    <property type="match status" value="5"/>
</dbReference>
<evidence type="ECO:0000256" key="1">
    <source>
        <dbReference type="ARBA" id="ARBA00022737"/>
    </source>
</evidence>
<dbReference type="AlphaFoldDB" id="A0AAD4KDR9"/>